<evidence type="ECO:0000313" key="7">
    <source>
        <dbReference type="EMBL" id="KAI9271880.1"/>
    </source>
</evidence>
<proteinExistence type="inferred from homology"/>
<dbReference type="AlphaFoldDB" id="A0AAD5KHL8"/>
<dbReference type="GO" id="GO:0005506">
    <property type="term" value="F:iron ion binding"/>
    <property type="evidence" value="ECO:0007669"/>
    <property type="project" value="InterPro"/>
</dbReference>
<evidence type="ECO:0000313" key="8">
    <source>
        <dbReference type="Proteomes" id="UP001209540"/>
    </source>
</evidence>
<keyword evidence="3 5" id="KW-0479">Metal-binding</keyword>
<keyword evidence="8" id="KW-1185">Reference proteome</keyword>
<organism evidence="7 8">
    <name type="scientific">Phascolomyces articulosus</name>
    <dbReference type="NCBI Taxonomy" id="60185"/>
    <lineage>
        <taxon>Eukaryota</taxon>
        <taxon>Fungi</taxon>
        <taxon>Fungi incertae sedis</taxon>
        <taxon>Mucoromycota</taxon>
        <taxon>Mucoromycotina</taxon>
        <taxon>Mucoromycetes</taxon>
        <taxon>Mucorales</taxon>
        <taxon>Lichtheimiaceae</taxon>
        <taxon>Phascolomyces</taxon>
    </lineage>
</organism>
<comment type="cofactor">
    <cofactor evidence="1 5">
        <name>heme</name>
        <dbReference type="ChEBI" id="CHEBI:30413"/>
    </cofactor>
</comment>
<dbReference type="InterPro" id="IPR036396">
    <property type="entry name" value="Cyt_P450_sf"/>
</dbReference>
<dbReference type="PROSITE" id="PS00086">
    <property type="entry name" value="CYTOCHROME_P450"/>
    <property type="match status" value="1"/>
</dbReference>
<evidence type="ECO:0000256" key="3">
    <source>
        <dbReference type="ARBA" id="ARBA00022723"/>
    </source>
</evidence>
<dbReference type="PANTHER" id="PTHR46206">
    <property type="entry name" value="CYTOCHROME P450"/>
    <property type="match status" value="1"/>
</dbReference>
<evidence type="ECO:0000256" key="2">
    <source>
        <dbReference type="ARBA" id="ARBA00010617"/>
    </source>
</evidence>
<dbReference type="InterPro" id="IPR017972">
    <property type="entry name" value="Cyt_P450_CS"/>
</dbReference>
<keyword evidence="6" id="KW-0503">Monooxygenase</keyword>
<dbReference type="Gene3D" id="1.10.630.10">
    <property type="entry name" value="Cytochrome P450"/>
    <property type="match status" value="1"/>
</dbReference>
<evidence type="ECO:0000256" key="1">
    <source>
        <dbReference type="ARBA" id="ARBA00001971"/>
    </source>
</evidence>
<reference evidence="7" key="2">
    <citation type="submission" date="2023-02" db="EMBL/GenBank/DDBJ databases">
        <authorList>
            <consortium name="DOE Joint Genome Institute"/>
            <person name="Mondo S.J."/>
            <person name="Chang Y."/>
            <person name="Wang Y."/>
            <person name="Ahrendt S."/>
            <person name="Andreopoulos W."/>
            <person name="Barry K."/>
            <person name="Beard J."/>
            <person name="Benny G.L."/>
            <person name="Blankenship S."/>
            <person name="Bonito G."/>
            <person name="Cuomo C."/>
            <person name="Desiro A."/>
            <person name="Gervers K.A."/>
            <person name="Hundley H."/>
            <person name="Kuo A."/>
            <person name="LaButti K."/>
            <person name="Lang B.F."/>
            <person name="Lipzen A."/>
            <person name="O'Donnell K."/>
            <person name="Pangilinan J."/>
            <person name="Reynolds N."/>
            <person name="Sandor L."/>
            <person name="Smith M.W."/>
            <person name="Tsang A."/>
            <person name="Grigoriev I.V."/>
            <person name="Stajich J.E."/>
            <person name="Spatafora J.W."/>
        </authorList>
    </citation>
    <scope>NUCLEOTIDE SEQUENCE</scope>
    <source>
        <strain evidence="7">RSA 2281</strain>
    </source>
</reference>
<dbReference type="EMBL" id="JAIXMP010000006">
    <property type="protein sequence ID" value="KAI9271880.1"/>
    <property type="molecule type" value="Genomic_DNA"/>
</dbReference>
<evidence type="ECO:0000256" key="4">
    <source>
        <dbReference type="ARBA" id="ARBA00023004"/>
    </source>
</evidence>
<evidence type="ECO:0000256" key="5">
    <source>
        <dbReference type="PIRSR" id="PIRSR602401-1"/>
    </source>
</evidence>
<evidence type="ECO:0000256" key="6">
    <source>
        <dbReference type="RuleBase" id="RU000461"/>
    </source>
</evidence>
<keyword evidence="6" id="KW-0560">Oxidoreductase</keyword>
<sequence>MSVASLVGLEVETNATVIKSFADFTTDVTSNIGIFMMTPKFLHRFIIPYLQQVEWHRQVMRDHVLPVVRKRKEKMRQAEEKGVPHGLDPNFLQGLIEYKKPNGDHYTDEEVAQSILLVAFASVHTTSVNLSFCLYWLLARPDLREKLEKEMQEALGDGPITNEGLKQMVFLEQFIREVLRQGVDKLANAKAVLADVYTFANGYQVPKGRRVQSSNRQLNIGSNSARSTVDEMDPSLSGTKLATNPSREFVTFGLGRHLCPGRFFAVHEIKMTLITILRRYDISTESGKKPVPGRYLAGTVSLNCEDPLVFRKKK</sequence>
<keyword evidence="5 6" id="KW-0349">Heme</keyword>
<keyword evidence="4 5" id="KW-0408">Iron</keyword>
<dbReference type="InterPro" id="IPR001128">
    <property type="entry name" value="Cyt_P450"/>
</dbReference>
<protein>
    <submittedName>
        <fullName evidence="7">Cytochrome P450</fullName>
    </submittedName>
</protein>
<dbReference type="GO" id="GO:0004497">
    <property type="term" value="F:monooxygenase activity"/>
    <property type="evidence" value="ECO:0007669"/>
    <property type="project" value="UniProtKB-KW"/>
</dbReference>
<name>A0AAD5KHL8_9FUNG</name>
<gene>
    <name evidence="7" type="ORF">BDA99DRAFT_433513</name>
</gene>
<dbReference type="GO" id="GO:0016705">
    <property type="term" value="F:oxidoreductase activity, acting on paired donors, with incorporation or reduction of molecular oxygen"/>
    <property type="evidence" value="ECO:0007669"/>
    <property type="project" value="InterPro"/>
</dbReference>
<dbReference type="SUPFAM" id="SSF48264">
    <property type="entry name" value="Cytochrome P450"/>
    <property type="match status" value="1"/>
</dbReference>
<dbReference type="PRINTS" id="PR00463">
    <property type="entry name" value="EP450I"/>
</dbReference>
<dbReference type="Pfam" id="PF00067">
    <property type="entry name" value="p450"/>
    <property type="match status" value="1"/>
</dbReference>
<dbReference type="Proteomes" id="UP001209540">
    <property type="component" value="Unassembled WGS sequence"/>
</dbReference>
<comment type="caution">
    <text evidence="7">The sequence shown here is derived from an EMBL/GenBank/DDBJ whole genome shotgun (WGS) entry which is preliminary data.</text>
</comment>
<comment type="similarity">
    <text evidence="2 6">Belongs to the cytochrome P450 family.</text>
</comment>
<feature type="binding site" description="axial binding residue" evidence="5">
    <location>
        <position position="259"/>
    </location>
    <ligand>
        <name>heme</name>
        <dbReference type="ChEBI" id="CHEBI:30413"/>
    </ligand>
    <ligandPart>
        <name>Fe</name>
        <dbReference type="ChEBI" id="CHEBI:18248"/>
    </ligandPart>
</feature>
<dbReference type="InterPro" id="IPR002401">
    <property type="entry name" value="Cyt_P450_E_grp-I"/>
</dbReference>
<accession>A0AAD5KHL8</accession>
<dbReference type="GO" id="GO:0020037">
    <property type="term" value="F:heme binding"/>
    <property type="evidence" value="ECO:0007669"/>
    <property type="project" value="InterPro"/>
</dbReference>
<reference evidence="7" key="1">
    <citation type="journal article" date="2022" name="IScience">
        <title>Evolution of zygomycete secretomes and the origins of terrestrial fungal ecologies.</title>
        <authorList>
            <person name="Chang Y."/>
            <person name="Wang Y."/>
            <person name="Mondo S."/>
            <person name="Ahrendt S."/>
            <person name="Andreopoulos W."/>
            <person name="Barry K."/>
            <person name="Beard J."/>
            <person name="Benny G.L."/>
            <person name="Blankenship S."/>
            <person name="Bonito G."/>
            <person name="Cuomo C."/>
            <person name="Desiro A."/>
            <person name="Gervers K.A."/>
            <person name="Hundley H."/>
            <person name="Kuo A."/>
            <person name="LaButti K."/>
            <person name="Lang B.F."/>
            <person name="Lipzen A."/>
            <person name="O'Donnell K."/>
            <person name="Pangilinan J."/>
            <person name="Reynolds N."/>
            <person name="Sandor L."/>
            <person name="Smith M.E."/>
            <person name="Tsang A."/>
            <person name="Grigoriev I.V."/>
            <person name="Stajich J.E."/>
            <person name="Spatafora J.W."/>
        </authorList>
    </citation>
    <scope>NUCLEOTIDE SEQUENCE</scope>
    <source>
        <strain evidence="7">RSA 2281</strain>
    </source>
</reference>